<dbReference type="NCBIfam" id="TIGR04257">
    <property type="entry name" value="nanowire_3heme"/>
    <property type="match status" value="2"/>
</dbReference>
<feature type="domain" description="Cytochrome c7-like" evidence="2">
    <location>
        <begin position="139"/>
        <end position="206"/>
    </location>
</feature>
<dbReference type="PANTHER" id="PTHR39425:SF1">
    <property type="entry name" value="CYTOCHROME C7-LIKE DOMAIN-CONTAINING PROTEIN"/>
    <property type="match status" value="1"/>
</dbReference>
<dbReference type="SUPFAM" id="SSF48695">
    <property type="entry name" value="Multiheme cytochromes"/>
    <property type="match status" value="1"/>
</dbReference>
<feature type="chain" id="PRO_5037915583" description="Cytochrome c7-like domain-containing protein" evidence="1">
    <location>
        <begin position="23"/>
        <end position="230"/>
    </location>
</feature>
<name>A0A915U928_9BACT</name>
<dbReference type="Gene3D" id="3.90.10.10">
    <property type="entry name" value="Cytochrome C3"/>
    <property type="match status" value="2"/>
</dbReference>
<dbReference type="CDD" id="cd08168">
    <property type="entry name" value="Cytochrom_C3"/>
    <property type="match status" value="1"/>
</dbReference>
<dbReference type="EMBL" id="AP024233">
    <property type="protein sequence ID" value="BCO08571.1"/>
    <property type="molecule type" value="Genomic_DNA"/>
</dbReference>
<proteinExistence type="predicted"/>
<feature type="signal peptide" evidence="1">
    <location>
        <begin position="1"/>
        <end position="22"/>
    </location>
</feature>
<protein>
    <recommendedName>
        <fullName evidence="2">Cytochrome c7-like domain-containing protein</fullName>
    </recommendedName>
</protein>
<evidence type="ECO:0000256" key="1">
    <source>
        <dbReference type="SAM" id="SignalP"/>
    </source>
</evidence>
<dbReference type="Proteomes" id="UP001063350">
    <property type="component" value="Chromosome"/>
</dbReference>
<gene>
    <name evidence="3" type="ORF">GF1_09470</name>
</gene>
<evidence type="ECO:0000259" key="2">
    <source>
        <dbReference type="Pfam" id="PF14522"/>
    </source>
</evidence>
<dbReference type="RefSeq" id="WP_267928475.1">
    <property type="nucleotide sequence ID" value="NZ_AP024233.1"/>
</dbReference>
<dbReference type="AlphaFoldDB" id="A0A915U928"/>
<reference evidence="3" key="1">
    <citation type="submission" date="2020-12" db="EMBL/GenBank/DDBJ databases">
        <title>Desulfobium dissulfuricans gen. nov., sp. nov., a novel mesophilic, sulfate-reducing bacterium isolated from a deep-sea hydrothermal vent.</title>
        <authorList>
            <person name="Hashimoto Y."/>
            <person name="Tame A."/>
            <person name="Sawayama S."/>
            <person name="Miyazaki J."/>
            <person name="Takai K."/>
            <person name="Nakagawa S."/>
        </authorList>
    </citation>
    <scope>NUCLEOTIDE SEQUENCE</scope>
    <source>
        <strain evidence="3">GF1</strain>
    </source>
</reference>
<dbReference type="PANTHER" id="PTHR39425">
    <property type="entry name" value="LIPOPROTEIN CYTOCHROME C"/>
    <property type="match status" value="1"/>
</dbReference>
<dbReference type="Pfam" id="PF14522">
    <property type="entry name" value="Cytochrome_C7"/>
    <property type="match status" value="2"/>
</dbReference>
<accession>A0A915U928</accession>
<evidence type="ECO:0000313" key="3">
    <source>
        <dbReference type="EMBL" id="BCO08571.1"/>
    </source>
</evidence>
<organism evidence="3 4">
    <name type="scientific">Desulfolithobacter dissulfuricans</name>
    <dbReference type="NCBI Taxonomy" id="2795293"/>
    <lineage>
        <taxon>Bacteria</taxon>
        <taxon>Pseudomonadati</taxon>
        <taxon>Thermodesulfobacteriota</taxon>
        <taxon>Desulfobulbia</taxon>
        <taxon>Desulfobulbales</taxon>
        <taxon>Desulfobulbaceae</taxon>
        <taxon>Desulfolithobacter</taxon>
    </lineage>
</organism>
<keyword evidence="4" id="KW-1185">Reference proteome</keyword>
<evidence type="ECO:0000313" key="4">
    <source>
        <dbReference type="Proteomes" id="UP001063350"/>
    </source>
</evidence>
<dbReference type="InterPro" id="IPR036280">
    <property type="entry name" value="Multihaem_cyt_sf"/>
</dbReference>
<dbReference type="InterPro" id="IPR026352">
    <property type="entry name" value="Nanowire_3heme"/>
</dbReference>
<dbReference type="KEGG" id="ddu:GF1_09470"/>
<keyword evidence="1" id="KW-0732">Signal</keyword>
<dbReference type="InterPro" id="IPR029467">
    <property type="entry name" value="Cyt_c7-like"/>
</dbReference>
<sequence>MKLQKKILYTFAVAACTGLIYAAGSQASSEAESQTADSYGPTVIVSKKPVKMMFSHKYHAISLGLDCNTCHPDIFEKKKGWAESQEDYNMEGLDEGKYCGTCHNGDDAFATNDEASCTQCHGEMNPPKTIIFDKPVKAVVFDHQMHVDMDLGCSSCHNKVFKMQLGAAEEHPEKFVMQALYEGKYCGACHNGDDAFASDTKCTTCHIGVIGFERLMSGGKGEKKEHGGGH</sequence>
<feature type="domain" description="Cytochrome c7-like" evidence="2">
    <location>
        <begin position="53"/>
        <end position="121"/>
    </location>
</feature>